<accession>A0AAV0ARS7</accession>
<reference evidence="1" key="1">
    <citation type="submission" date="2022-06" db="EMBL/GenBank/DDBJ databases">
        <authorList>
            <consortium name="SYNGENTA / RWTH Aachen University"/>
        </authorList>
    </citation>
    <scope>NUCLEOTIDE SEQUENCE</scope>
</reference>
<sequence>MPMIMQGDTYLEAEVSRGKRMIMIDDLIDLIDGSKIEDIEESFDVLDFTQSFDTKTDDELSLERQ</sequence>
<dbReference type="AlphaFoldDB" id="A0AAV0ARS7"/>
<dbReference type="Proteomes" id="UP001153365">
    <property type="component" value="Unassembled WGS sequence"/>
</dbReference>
<proteinExistence type="predicted"/>
<evidence type="ECO:0000313" key="2">
    <source>
        <dbReference type="Proteomes" id="UP001153365"/>
    </source>
</evidence>
<gene>
    <name evidence="1" type="ORF">PPACK8108_LOCUS4932</name>
</gene>
<comment type="caution">
    <text evidence="1">The sequence shown here is derived from an EMBL/GenBank/DDBJ whole genome shotgun (WGS) entry which is preliminary data.</text>
</comment>
<evidence type="ECO:0000313" key="1">
    <source>
        <dbReference type="EMBL" id="CAH7670222.1"/>
    </source>
</evidence>
<dbReference type="EMBL" id="CALTRL010000957">
    <property type="protein sequence ID" value="CAH7670222.1"/>
    <property type="molecule type" value="Genomic_DNA"/>
</dbReference>
<organism evidence="1 2">
    <name type="scientific">Phakopsora pachyrhizi</name>
    <name type="common">Asian soybean rust disease fungus</name>
    <dbReference type="NCBI Taxonomy" id="170000"/>
    <lineage>
        <taxon>Eukaryota</taxon>
        <taxon>Fungi</taxon>
        <taxon>Dikarya</taxon>
        <taxon>Basidiomycota</taxon>
        <taxon>Pucciniomycotina</taxon>
        <taxon>Pucciniomycetes</taxon>
        <taxon>Pucciniales</taxon>
        <taxon>Phakopsoraceae</taxon>
        <taxon>Phakopsora</taxon>
    </lineage>
</organism>
<protein>
    <submittedName>
        <fullName evidence="1">Uncharacterized protein</fullName>
    </submittedName>
</protein>
<keyword evidence="2" id="KW-1185">Reference proteome</keyword>
<name>A0AAV0ARS7_PHAPC</name>